<dbReference type="InterPro" id="IPR029058">
    <property type="entry name" value="AB_hydrolase_fold"/>
</dbReference>
<dbReference type="Proteomes" id="UP001364472">
    <property type="component" value="Unassembled WGS sequence"/>
</dbReference>
<dbReference type="Gene3D" id="3.40.50.1820">
    <property type="entry name" value="alpha/beta hydrolase"/>
    <property type="match status" value="1"/>
</dbReference>
<dbReference type="InterPro" id="IPR001375">
    <property type="entry name" value="Peptidase_S9_cat"/>
</dbReference>
<name>A0AAW9R257_9GAMM</name>
<proteinExistence type="predicted"/>
<dbReference type="Pfam" id="PF00326">
    <property type="entry name" value="Peptidase_S9"/>
    <property type="match status" value="1"/>
</dbReference>
<dbReference type="RefSeq" id="WP_337333799.1">
    <property type="nucleotide sequence ID" value="NZ_JBBDHC010000001.1"/>
</dbReference>
<accession>A0AAW9R257</accession>
<keyword evidence="5" id="KW-0720">Serine protease</keyword>
<dbReference type="SUPFAM" id="SSF53474">
    <property type="entry name" value="alpha/beta-Hydrolases"/>
    <property type="match status" value="1"/>
</dbReference>
<keyword evidence="3" id="KW-0645">Protease</keyword>
<dbReference type="GO" id="GO:0070012">
    <property type="term" value="F:oligopeptidase activity"/>
    <property type="evidence" value="ECO:0007669"/>
    <property type="project" value="TreeGrafter"/>
</dbReference>
<dbReference type="InterPro" id="IPR023302">
    <property type="entry name" value="Pept_S9A_N"/>
</dbReference>
<dbReference type="SUPFAM" id="SSF50993">
    <property type="entry name" value="Peptidase/esterase 'gauge' domain"/>
    <property type="match status" value="1"/>
</dbReference>
<dbReference type="GO" id="GO:0004252">
    <property type="term" value="F:serine-type endopeptidase activity"/>
    <property type="evidence" value="ECO:0007669"/>
    <property type="project" value="UniProtKB-EC"/>
</dbReference>
<feature type="domain" description="Peptidase S9 prolyl oligopeptidase catalytic" evidence="7">
    <location>
        <begin position="524"/>
        <end position="729"/>
    </location>
</feature>
<dbReference type="Pfam" id="PF02897">
    <property type="entry name" value="Peptidase_S9_N"/>
    <property type="match status" value="1"/>
</dbReference>
<feature type="domain" description="Peptidase S9A N-terminal" evidence="8">
    <location>
        <begin position="30"/>
        <end position="449"/>
    </location>
</feature>
<evidence type="ECO:0000256" key="3">
    <source>
        <dbReference type="ARBA" id="ARBA00022670"/>
    </source>
</evidence>
<dbReference type="InterPro" id="IPR051167">
    <property type="entry name" value="Prolyl_oligopep/macrocyclase"/>
</dbReference>
<evidence type="ECO:0000256" key="5">
    <source>
        <dbReference type="ARBA" id="ARBA00022825"/>
    </source>
</evidence>
<reference evidence="9 10" key="1">
    <citation type="journal article" date="2016" name="Antonie Van Leeuwenhoek">
        <title>Denitratimonas tolerans gen. nov., sp. nov., a denitrifying bacterium isolated from a bioreactor for tannery wastewater treatment.</title>
        <authorList>
            <person name="Han S.I."/>
            <person name="Kim J.O."/>
            <person name="Lee Y.R."/>
            <person name="Ekpeghere K.I."/>
            <person name="Koh S.C."/>
            <person name="Whang K.S."/>
        </authorList>
    </citation>
    <scope>NUCLEOTIDE SEQUENCE [LARGE SCALE GENOMIC DNA]</scope>
    <source>
        <strain evidence="9 10">KACC 17565</strain>
    </source>
</reference>
<gene>
    <name evidence="9" type="ORF">WB794_00040</name>
</gene>
<evidence type="ECO:0000313" key="10">
    <source>
        <dbReference type="Proteomes" id="UP001364472"/>
    </source>
</evidence>
<dbReference type="PANTHER" id="PTHR42881:SF2">
    <property type="entry name" value="PROLYL ENDOPEPTIDASE"/>
    <property type="match status" value="1"/>
</dbReference>
<dbReference type="AlphaFoldDB" id="A0AAW9R257"/>
<dbReference type="PANTHER" id="PTHR42881">
    <property type="entry name" value="PROLYL ENDOPEPTIDASE"/>
    <property type="match status" value="1"/>
</dbReference>
<evidence type="ECO:0000259" key="8">
    <source>
        <dbReference type="Pfam" id="PF02897"/>
    </source>
</evidence>
<dbReference type="GO" id="GO:0005829">
    <property type="term" value="C:cytosol"/>
    <property type="evidence" value="ECO:0007669"/>
    <property type="project" value="TreeGrafter"/>
</dbReference>
<comment type="catalytic activity">
    <reaction evidence="1">
        <text>Hydrolysis of Pro-|-Xaa &gt;&gt; Ala-|-Xaa in oligopeptides.</text>
        <dbReference type="EC" id="3.4.21.26"/>
    </reaction>
</comment>
<dbReference type="PRINTS" id="PR00862">
    <property type="entry name" value="PROLIGOPTASE"/>
</dbReference>
<keyword evidence="6" id="KW-0732">Signal</keyword>
<evidence type="ECO:0000259" key="7">
    <source>
        <dbReference type="Pfam" id="PF00326"/>
    </source>
</evidence>
<evidence type="ECO:0000256" key="4">
    <source>
        <dbReference type="ARBA" id="ARBA00022801"/>
    </source>
</evidence>
<keyword evidence="4" id="KW-0378">Hydrolase</keyword>
<dbReference type="GO" id="GO:0006508">
    <property type="term" value="P:proteolysis"/>
    <property type="evidence" value="ECO:0007669"/>
    <property type="project" value="UniProtKB-KW"/>
</dbReference>
<evidence type="ECO:0000256" key="1">
    <source>
        <dbReference type="ARBA" id="ARBA00001070"/>
    </source>
</evidence>
<evidence type="ECO:0000313" key="9">
    <source>
        <dbReference type="EMBL" id="MEJ1248074.1"/>
    </source>
</evidence>
<protein>
    <recommendedName>
        <fullName evidence="2">prolyl oligopeptidase</fullName>
        <ecNumber evidence="2">3.4.21.26</ecNumber>
    </recommendedName>
</protein>
<sequence>MNRFGTRIVGVALALASTVVIAISPPPPAPVRPVVDDYFGTRITDNYRYFEERENADAAAWMKAQADYTRAVLDSLPGRAPLLRRIQELDRSVPMRVGGLQLVDGHYYTQRSPAMAQLPKLYVRDGLGGEDRLLLDPETLTGAGGAHVAMTGFAPSPDNRHVLYGLAEGGSEQPTLHVLDAASGQNLPETIDRSMFSFFTWQPDGRAFFYSRLQEFRPGMPETARFENGRIYRHELGRPLTEDRAIVGIGVSDARLPLRPTEIPLLLTSPDSRYAVAIVSPGTDARVRLYAAPLDQLDAEGGAPWRAIAASYDDGVVAADLDNYQSFGLRGDTLYVISRARSPAGEVLAIDLADPDLAKAQVVLAPGGLPIHDLVVGPDALWVVRMDAGVQQAQRLAFSEGATPAVIELPFAASVYDIIVDHGRGGAVLDVTSWTRMPTYLHYDAGSGRSAMDTSLRPASPGDQADGLEVTRVKVKSWDGVLVPLTIVHRKGLALDASHPAYLFGYGAYGITYTPFYDPVFGAMFERGFIMALAHVRGGGEYGEAWHQAGFQQTKPNTWKDFIACAQYLVAHGYTNPGKLAASGGSAGGIMIGRALEERPDLFAAVLDQVPVADMLRFETAANGPPNVPEYGSVKTEAGFRQLLEMSSYAQIEDGIHYPAVLVTTGVNDPRVDAWIPAKFAARLQAATASGKPVLLRVDYDGGHGIGNTVGQALEEAADKLSFVLWQFGDPDFQPK</sequence>
<feature type="chain" id="PRO_5043846995" description="prolyl oligopeptidase" evidence="6">
    <location>
        <begin position="23"/>
        <end position="736"/>
    </location>
</feature>
<dbReference type="Gene3D" id="2.130.10.120">
    <property type="entry name" value="Prolyl oligopeptidase, N-terminal domain"/>
    <property type="match status" value="1"/>
</dbReference>
<dbReference type="EC" id="3.4.21.26" evidence="2"/>
<evidence type="ECO:0000256" key="2">
    <source>
        <dbReference type="ARBA" id="ARBA00011897"/>
    </source>
</evidence>
<comment type="caution">
    <text evidence="9">The sequence shown here is derived from an EMBL/GenBank/DDBJ whole genome shotgun (WGS) entry which is preliminary data.</text>
</comment>
<feature type="signal peptide" evidence="6">
    <location>
        <begin position="1"/>
        <end position="22"/>
    </location>
</feature>
<keyword evidence="10" id="KW-1185">Reference proteome</keyword>
<evidence type="ECO:0000256" key="6">
    <source>
        <dbReference type="SAM" id="SignalP"/>
    </source>
</evidence>
<dbReference type="EMBL" id="JBBDHC010000001">
    <property type="protein sequence ID" value="MEJ1248074.1"/>
    <property type="molecule type" value="Genomic_DNA"/>
</dbReference>
<dbReference type="InterPro" id="IPR002470">
    <property type="entry name" value="Peptidase_S9A"/>
</dbReference>
<organism evidence="9 10">
    <name type="scientific">Denitratimonas tolerans</name>
    <dbReference type="NCBI Taxonomy" id="1338420"/>
    <lineage>
        <taxon>Bacteria</taxon>
        <taxon>Pseudomonadati</taxon>
        <taxon>Pseudomonadota</taxon>
        <taxon>Gammaproteobacteria</taxon>
        <taxon>Lysobacterales</taxon>
        <taxon>Lysobacteraceae</taxon>
        <taxon>Denitratimonas</taxon>
    </lineage>
</organism>